<sequence>MASVAVNAPTQVVPAVIVGGGRVGKALQDMGAGNDVLVKRGNPVPLDFEGPILVCNRSDDLDQVLEALRRTPSPSLFLSPSLNPVTRLNQKAKRATCTNKKKSHLQ</sequence>
<dbReference type="EMBL" id="JAWXYG010000009">
    <property type="protein sequence ID" value="KAK4262508.1"/>
    <property type="molecule type" value="Genomic_DNA"/>
</dbReference>
<accession>A0AAE1MHV4</accession>
<comment type="caution">
    <text evidence="1">The sequence shown here is derived from an EMBL/GenBank/DDBJ whole genome shotgun (WGS) entry which is preliminary data.</text>
</comment>
<evidence type="ECO:0000313" key="2">
    <source>
        <dbReference type="Proteomes" id="UP001293593"/>
    </source>
</evidence>
<name>A0AAE1MHV4_9FABA</name>
<evidence type="ECO:0000313" key="1">
    <source>
        <dbReference type="EMBL" id="KAK4262508.1"/>
    </source>
</evidence>
<proteinExistence type="predicted"/>
<gene>
    <name evidence="1" type="ORF">QN277_028060</name>
</gene>
<keyword evidence="2" id="KW-1185">Reference proteome</keyword>
<dbReference type="AlphaFoldDB" id="A0AAE1MHV4"/>
<dbReference type="PANTHER" id="PTHR34044">
    <property type="entry name" value="NUCLEAR PROTEIN"/>
    <property type="match status" value="1"/>
</dbReference>
<organism evidence="1 2">
    <name type="scientific">Acacia crassicarpa</name>
    <name type="common">northern wattle</name>
    <dbReference type="NCBI Taxonomy" id="499986"/>
    <lineage>
        <taxon>Eukaryota</taxon>
        <taxon>Viridiplantae</taxon>
        <taxon>Streptophyta</taxon>
        <taxon>Embryophyta</taxon>
        <taxon>Tracheophyta</taxon>
        <taxon>Spermatophyta</taxon>
        <taxon>Magnoliopsida</taxon>
        <taxon>eudicotyledons</taxon>
        <taxon>Gunneridae</taxon>
        <taxon>Pentapetalae</taxon>
        <taxon>rosids</taxon>
        <taxon>fabids</taxon>
        <taxon>Fabales</taxon>
        <taxon>Fabaceae</taxon>
        <taxon>Caesalpinioideae</taxon>
        <taxon>mimosoid clade</taxon>
        <taxon>Acacieae</taxon>
        <taxon>Acacia</taxon>
    </lineage>
</organism>
<reference evidence="1" key="1">
    <citation type="submission" date="2023-10" db="EMBL/GenBank/DDBJ databases">
        <title>Chromosome-level genome of the transformable northern wattle, Acacia crassicarpa.</title>
        <authorList>
            <person name="Massaro I."/>
            <person name="Sinha N.R."/>
            <person name="Poethig S."/>
            <person name="Leichty A.R."/>
        </authorList>
    </citation>
    <scope>NUCLEOTIDE SEQUENCE</scope>
    <source>
        <strain evidence="1">Acra3RX</strain>
        <tissue evidence="1">Leaf</tissue>
    </source>
</reference>
<protein>
    <submittedName>
        <fullName evidence="1">Uncharacterized protein</fullName>
    </submittedName>
</protein>
<dbReference type="PANTHER" id="PTHR34044:SF1">
    <property type="entry name" value="NUCLEAR PROTEIN"/>
    <property type="match status" value="1"/>
</dbReference>
<dbReference type="Proteomes" id="UP001293593">
    <property type="component" value="Unassembled WGS sequence"/>
</dbReference>